<evidence type="ECO:0000313" key="3">
    <source>
        <dbReference type="EMBL" id="PSG86422.1"/>
    </source>
</evidence>
<comment type="caution">
    <text evidence="3">The sequence shown here is derived from an EMBL/GenBank/DDBJ whole genome shotgun (WGS) entry which is preliminary data.</text>
</comment>
<dbReference type="AlphaFoldDB" id="A0A2T1N574"/>
<protein>
    <recommendedName>
        <fullName evidence="2">Putative auto-transporter adhesin head GIN domain-containing protein</fullName>
    </recommendedName>
</protein>
<gene>
    <name evidence="3" type="ORF">C7H52_12085</name>
</gene>
<dbReference type="Pfam" id="PF10988">
    <property type="entry name" value="DUF2807"/>
    <property type="match status" value="1"/>
</dbReference>
<dbReference type="OrthoDB" id="1419485at2"/>
<name>A0A2T1N574_9FLAO</name>
<reference evidence="3 4" key="1">
    <citation type="submission" date="2018-03" db="EMBL/GenBank/DDBJ databases">
        <title>Mesoflavibacter sp. HG37 and Mesoflavibacter sp. HG96 sp.nov., two marine bacteria isolated from seawater of Western Pacific Ocean.</title>
        <authorList>
            <person name="Cheng H."/>
            <person name="Wu Y.-H."/>
            <person name="Guo L.-L."/>
            <person name="Xu X.-W."/>
        </authorList>
    </citation>
    <scope>NUCLEOTIDE SEQUENCE [LARGE SCALE GENOMIC DNA]</scope>
    <source>
        <strain evidence="3 4">KCTC 32269</strain>
    </source>
</reference>
<keyword evidence="1" id="KW-0732">Signal</keyword>
<feature type="chain" id="PRO_5015469552" description="Putative auto-transporter adhesin head GIN domain-containing protein" evidence="1">
    <location>
        <begin position="21"/>
        <end position="278"/>
    </location>
</feature>
<dbReference type="Proteomes" id="UP000238426">
    <property type="component" value="Unassembled WGS sequence"/>
</dbReference>
<evidence type="ECO:0000259" key="2">
    <source>
        <dbReference type="Pfam" id="PF10988"/>
    </source>
</evidence>
<keyword evidence="4" id="KW-1185">Reference proteome</keyword>
<evidence type="ECO:0000256" key="1">
    <source>
        <dbReference type="SAM" id="SignalP"/>
    </source>
</evidence>
<dbReference type="EMBL" id="PXOQ01000015">
    <property type="protein sequence ID" value="PSG86422.1"/>
    <property type="molecule type" value="Genomic_DNA"/>
</dbReference>
<feature type="signal peptide" evidence="1">
    <location>
        <begin position="1"/>
        <end position="20"/>
    </location>
</feature>
<accession>A0A2T1N574</accession>
<dbReference type="Gene3D" id="2.160.20.120">
    <property type="match status" value="1"/>
</dbReference>
<evidence type="ECO:0000313" key="4">
    <source>
        <dbReference type="Proteomes" id="UP000238426"/>
    </source>
</evidence>
<sequence length="278" mass="31183">MKKIVFTLTMLLFVSMALNAQTKEKIKGSREVVKSYKVIDSFNRLVLGDDIEVRLLRSDEPAIEITADDNLIDVIAVTNYDGEMTIKTTMRIASYKTLKITVFYTDALEAIMLKNEAEVHSDITLKFNDLTVVTQNESKVFLTVTADKFKITHNDDSSAKLNVTAKQIALELNDNSKLEALTTGDTIEIDMLQRAEADIEGDTNNLELHVDNSCEFDGRRFTTKNAIVTANNRAKINIEVNETLKLSAEGTSEVSIYGNPKIELEKFADEAILYKKKL</sequence>
<dbReference type="InterPro" id="IPR021255">
    <property type="entry name" value="DUF2807"/>
</dbReference>
<organism evidence="3 4">
    <name type="scientific">Aurantibacter aestuarii</name>
    <dbReference type="NCBI Taxonomy" id="1266046"/>
    <lineage>
        <taxon>Bacteria</taxon>
        <taxon>Pseudomonadati</taxon>
        <taxon>Bacteroidota</taxon>
        <taxon>Flavobacteriia</taxon>
        <taxon>Flavobacteriales</taxon>
        <taxon>Flavobacteriaceae</taxon>
        <taxon>Aurantibacter</taxon>
    </lineage>
</organism>
<proteinExistence type="predicted"/>
<dbReference type="RefSeq" id="WP_106464161.1">
    <property type="nucleotide sequence ID" value="NZ_PXOQ01000015.1"/>
</dbReference>
<feature type="domain" description="Putative auto-transporter adhesin head GIN" evidence="2">
    <location>
        <begin position="42"/>
        <end position="180"/>
    </location>
</feature>